<keyword evidence="2" id="KW-1185">Reference proteome</keyword>
<accession>A0A2T0X7B2</accession>
<dbReference type="EMBL" id="PVTT01000001">
    <property type="protein sequence ID" value="PRY94764.1"/>
    <property type="molecule type" value="Genomic_DNA"/>
</dbReference>
<reference evidence="1 2" key="1">
    <citation type="submission" date="2018-03" db="EMBL/GenBank/DDBJ databases">
        <title>Genomic Encyclopedia of Archaeal and Bacterial Type Strains, Phase II (KMG-II): from individual species to whole genera.</title>
        <authorList>
            <person name="Goeker M."/>
        </authorList>
    </citation>
    <scope>NUCLEOTIDE SEQUENCE [LARGE SCALE GENOMIC DNA]</scope>
    <source>
        <strain evidence="1 2">DSM 29318</strain>
    </source>
</reference>
<sequence>MPPGPTVDPARPPDGGGFDLLAVGQRGRVGYEACLLAATLAAHDRGFPGRLIVAEPQPGPLWPDDPRMDDAQRGLLHDLGAEIRPFESRRFGHDYPHGNKIEALRVLEPDRGFLFLDSDTAVLAPLGGLPVATSAPTASMNRSDTWPTEYTLYGPEREEIWASLYGMFDLDYASSLDTDHPPGAWRRNLYFNAGWFCGPKAGPFAERYADWAARVRDDPPAAARFQSYDPWLDQVVLPLVVHSLGGGRPGAGFAALDDGATWHWRALPLAWATGTNAALEALRAAAAPNPVKKVLKRYDPFRLFLYQNRGRRARALFEDGLPRKEQAVRNRLKSQGLWMR</sequence>
<dbReference type="Proteomes" id="UP000238801">
    <property type="component" value="Unassembled WGS sequence"/>
</dbReference>
<evidence type="ECO:0008006" key="3">
    <source>
        <dbReference type="Google" id="ProtNLM"/>
    </source>
</evidence>
<dbReference type="AlphaFoldDB" id="A0A2T0X7B2"/>
<name>A0A2T0X7B2_9RHOB</name>
<proteinExistence type="predicted"/>
<gene>
    <name evidence="1" type="ORF">BCF33_0362</name>
</gene>
<comment type="caution">
    <text evidence="1">The sequence shown here is derived from an EMBL/GenBank/DDBJ whole genome shotgun (WGS) entry which is preliminary data.</text>
</comment>
<evidence type="ECO:0000313" key="1">
    <source>
        <dbReference type="EMBL" id="PRY94764.1"/>
    </source>
</evidence>
<evidence type="ECO:0000313" key="2">
    <source>
        <dbReference type="Proteomes" id="UP000238801"/>
    </source>
</evidence>
<protein>
    <recommendedName>
        <fullName evidence="3">Glycosyl transferase family 8</fullName>
    </recommendedName>
</protein>
<organism evidence="1 2">
    <name type="scientific">Hasllibacter halocynthiae</name>
    <dbReference type="NCBI Taxonomy" id="595589"/>
    <lineage>
        <taxon>Bacteria</taxon>
        <taxon>Pseudomonadati</taxon>
        <taxon>Pseudomonadota</taxon>
        <taxon>Alphaproteobacteria</taxon>
        <taxon>Rhodobacterales</taxon>
        <taxon>Roseobacteraceae</taxon>
        <taxon>Hasllibacter</taxon>
    </lineage>
</organism>
<dbReference type="RefSeq" id="WP_106159227.1">
    <property type="nucleotide sequence ID" value="NZ_PVTT01000001.1"/>
</dbReference>
<dbReference type="OrthoDB" id="7684392at2"/>